<dbReference type="GO" id="GO:0005576">
    <property type="term" value="C:extracellular region"/>
    <property type="evidence" value="ECO:0007669"/>
    <property type="project" value="InterPro"/>
</dbReference>
<proteinExistence type="predicted"/>
<dbReference type="AlphaFoldDB" id="A0AAW1KYY5"/>
<name>A0AAW1KYY5_POPJA</name>
<feature type="signal peptide" evidence="1">
    <location>
        <begin position="1"/>
        <end position="15"/>
    </location>
</feature>
<evidence type="ECO:0000259" key="2">
    <source>
        <dbReference type="PROSITE" id="PS50940"/>
    </source>
</evidence>
<keyword evidence="1" id="KW-0732">Signal</keyword>
<dbReference type="EMBL" id="JASPKY010000175">
    <property type="protein sequence ID" value="KAK9727805.1"/>
    <property type="molecule type" value="Genomic_DNA"/>
</dbReference>
<dbReference type="PROSITE" id="PS50940">
    <property type="entry name" value="CHIT_BIND_II"/>
    <property type="match status" value="1"/>
</dbReference>
<feature type="chain" id="PRO_5043452523" evidence="1">
    <location>
        <begin position="16"/>
        <end position="144"/>
    </location>
</feature>
<dbReference type="SUPFAM" id="SSF57625">
    <property type="entry name" value="Invertebrate chitin-binding proteins"/>
    <property type="match status" value="1"/>
</dbReference>
<dbReference type="InterPro" id="IPR002557">
    <property type="entry name" value="Chitin-bd_dom"/>
</dbReference>
<reference evidence="3 4" key="1">
    <citation type="journal article" date="2024" name="BMC Genomics">
        <title>De novo assembly and annotation of Popillia japonica's genome with initial clues to its potential as an invasive pest.</title>
        <authorList>
            <person name="Cucini C."/>
            <person name="Boschi S."/>
            <person name="Funari R."/>
            <person name="Cardaioli E."/>
            <person name="Iannotti N."/>
            <person name="Marturano G."/>
            <person name="Paoli F."/>
            <person name="Bruttini M."/>
            <person name="Carapelli A."/>
            <person name="Frati F."/>
            <person name="Nardi F."/>
        </authorList>
    </citation>
    <scope>NUCLEOTIDE SEQUENCE [LARGE SCALE GENOMIC DNA]</scope>
    <source>
        <strain evidence="3">DMR45628</strain>
    </source>
</reference>
<comment type="caution">
    <text evidence="3">The sequence shown here is derived from an EMBL/GenBank/DDBJ whole genome shotgun (WGS) entry which is preliminary data.</text>
</comment>
<protein>
    <submittedName>
        <fullName evidence="3">Chitin binding Peritrophin-A domain</fullName>
    </submittedName>
</protein>
<dbReference type="Proteomes" id="UP001458880">
    <property type="component" value="Unassembled WGS sequence"/>
</dbReference>
<accession>A0AAW1KYY5</accession>
<evidence type="ECO:0000313" key="3">
    <source>
        <dbReference type="EMBL" id="KAK9727805.1"/>
    </source>
</evidence>
<evidence type="ECO:0000256" key="1">
    <source>
        <dbReference type="SAM" id="SignalP"/>
    </source>
</evidence>
<gene>
    <name evidence="3" type="ORF">QE152_g18962</name>
</gene>
<feature type="domain" description="Chitin-binding type-2" evidence="2">
    <location>
        <begin position="83"/>
        <end position="135"/>
    </location>
</feature>
<keyword evidence="4" id="KW-1185">Reference proteome</keyword>
<dbReference type="Pfam" id="PF01607">
    <property type="entry name" value="CBM_14"/>
    <property type="match status" value="1"/>
</dbReference>
<evidence type="ECO:0000313" key="4">
    <source>
        <dbReference type="Proteomes" id="UP001458880"/>
    </source>
</evidence>
<dbReference type="GO" id="GO:0008061">
    <property type="term" value="F:chitin binding"/>
    <property type="evidence" value="ECO:0007669"/>
    <property type="project" value="InterPro"/>
</dbReference>
<organism evidence="3 4">
    <name type="scientific">Popillia japonica</name>
    <name type="common">Japanese beetle</name>
    <dbReference type="NCBI Taxonomy" id="7064"/>
    <lineage>
        <taxon>Eukaryota</taxon>
        <taxon>Metazoa</taxon>
        <taxon>Ecdysozoa</taxon>
        <taxon>Arthropoda</taxon>
        <taxon>Hexapoda</taxon>
        <taxon>Insecta</taxon>
        <taxon>Pterygota</taxon>
        <taxon>Neoptera</taxon>
        <taxon>Endopterygota</taxon>
        <taxon>Coleoptera</taxon>
        <taxon>Polyphaga</taxon>
        <taxon>Scarabaeiformia</taxon>
        <taxon>Scarabaeidae</taxon>
        <taxon>Rutelinae</taxon>
        <taxon>Popillia</taxon>
    </lineage>
</organism>
<dbReference type="InterPro" id="IPR036508">
    <property type="entry name" value="Chitin-bd_dom_sf"/>
</dbReference>
<dbReference type="Gene3D" id="2.170.140.10">
    <property type="entry name" value="Chitin binding domain"/>
    <property type="match status" value="1"/>
</dbReference>
<dbReference type="SMART" id="SM00494">
    <property type="entry name" value="ChtBD2"/>
    <property type="match status" value="1"/>
</dbReference>
<sequence>MNLVILSTLVTVSTCYTIKQGVEVILPRQTGISGAASSFRRIDSNNHGSILNCPQGYHFSFDEVKCKRSKGTVPFDEEDPLQERPCSAEGLLSYPMNCRKYVNCSYGKGLLQHCAEHLLFNGQSSRCDWPETSNCCEYLEHRSK</sequence>